<comment type="caution">
    <text evidence="1">The sequence shown here is derived from an EMBL/GenBank/DDBJ whole genome shotgun (WGS) entry which is preliminary data.</text>
</comment>
<sequence length="293" mass="32580">MALLSKKIRRAARQPLGRLLALLALLSSCETVVELDLPEPEPQLVLNSVLNPDSVFTADLSASRSIFSNGPHTPLTTALVQVYQAGQLLEELPHQGQGQYRGTHRPQPRLAYELRASAPGYPSVRATTQLPAPPALRDVKASRGADTDFGARTVEAAFVLTDDPAQENFYYLQAYRPEIDRFNNARTYNQAVSIIQFAPFEGEFSMEARYFFSDRLFNGQTVPFHLRLETNPDRPTYVRVAHVSKAYYDYVRTLRQQSYGDNVLPSPVTVPSNITDGLGVLASYSAATLYLKP</sequence>
<proteinExistence type="predicted"/>
<accession>A0ABS0ILT3</accession>
<evidence type="ECO:0000313" key="2">
    <source>
        <dbReference type="Proteomes" id="UP000597617"/>
    </source>
</evidence>
<reference evidence="1 2" key="1">
    <citation type="submission" date="2020-11" db="EMBL/GenBank/DDBJ databases">
        <authorList>
            <person name="Kim M.K."/>
        </authorList>
    </citation>
    <scope>NUCLEOTIDE SEQUENCE [LARGE SCALE GENOMIC DNA]</scope>
    <source>
        <strain evidence="1 2">BT683</strain>
    </source>
</reference>
<dbReference type="EMBL" id="JADQDQ010000011">
    <property type="protein sequence ID" value="MBF9239276.1"/>
    <property type="molecule type" value="Genomic_DNA"/>
</dbReference>
<dbReference type="PROSITE" id="PS51257">
    <property type="entry name" value="PROKAR_LIPOPROTEIN"/>
    <property type="match status" value="1"/>
</dbReference>
<protein>
    <submittedName>
        <fullName evidence="1">DUF4249 domain-containing protein</fullName>
    </submittedName>
</protein>
<organism evidence="1 2">
    <name type="scientific">Hymenobacter jeongseonensis</name>
    <dbReference type="NCBI Taxonomy" id="2791027"/>
    <lineage>
        <taxon>Bacteria</taxon>
        <taxon>Pseudomonadati</taxon>
        <taxon>Bacteroidota</taxon>
        <taxon>Cytophagia</taxon>
        <taxon>Cytophagales</taxon>
        <taxon>Hymenobacteraceae</taxon>
        <taxon>Hymenobacter</taxon>
    </lineage>
</organism>
<dbReference type="Proteomes" id="UP000597617">
    <property type="component" value="Unassembled WGS sequence"/>
</dbReference>
<dbReference type="RefSeq" id="WP_196283629.1">
    <property type="nucleotide sequence ID" value="NZ_JADQDQ010000011.1"/>
</dbReference>
<dbReference type="Pfam" id="PF14054">
    <property type="entry name" value="DUF4249"/>
    <property type="match status" value="1"/>
</dbReference>
<evidence type="ECO:0000313" key="1">
    <source>
        <dbReference type="EMBL" id="MBF9239276.1"/>
    </source>
</evidence>
<dbReference type="InterPro" id="IPR025345">
    <property type="entry name" value="DUF4249"/>
</dbReference>
<gene>
    <name evidence="1" type="ORF">I2I05_17930</name>
</gene>
<keyword evidence="2" id="KW-1185">Reference proteome</keyword>
<name>A0ABS0ILT3_9BACT</name>